<evidence type="ECO:0008006" key="4">
    <source>
        <dbReference type="Google" id="ProtNLM"/>
    </source>
</evidence>
<dbReference type="GO" id="GO:0032259">
    <property type="term" value="P:methylation"/>
    <property type="evidence" value="ECO:0007669"/>
    <property type="project" value="UniProtKB-KW"/>
</dbReference>
<organism evidence="2 3">
    <name type="scientific">Setaria viridis</name>
    <name type="common">Green bristlegrass</name>
    <name type="synonym">Setaria italica subsp. viridis</name>
    <dbReference type="NCBI Taxonomy" id="4556"/>
    <lineage>
        <taxon>Eukaryota</taxon>
        <taxon>Viridiplantae</taxon>
        <taxon>Streptophyta</taxon>
        <taxon>Embryophyta</taxon>
        <taxon>Tracheophyta</taxon>
        <taxon>Spermatophyta</taxon>
        <taxon>Magnoliopsida</taxon>
        <taxon>Liliopsida</taxon>
        <taxon>Poales</taxon>
        <taxon>Poaceae</taxon>
        <taxon>PACMAD clade</taxon>
        <taxon>Panicoideae</taxon>
        <taxon>Panicodae</taxon>
        <taxon>Paniceae</taxon>
        <taxon>Cenchrinae</taxon>
        <taxon>Setaria</taxon>
    </lineage>
</organism>
<dbReference type="Proteomes" id="UP000298652">
    <property type="component" value="Chromosome 8"/>
</dbReference>
<keyword evidence="1" id="KW-0808">Transferase</keyword>
<protein>
    <recommendedName>
        <fullName evidence="4">SAM-dependent methyltransferase Erg6/SMT-type domain-containing protein</fullName>
    </recommendedName>
</protein>
<reference evidence="2" key="1">
    <citation type="submission" date="2019-03" db="EMBL/GenBank/DDBJ databases">
        <title>WGS assembly of Setaria viridis.</title>
        <authorList>
            <person name="Huang P."/>
            <person name="Jenkins J."/>
            <person name="Grimwood J."/>
            <person name="Barry K."/>
            <person name="Healey A."/>
            <person name="Mamidi S."/>
            <person name="Sreedasyam A."/>
            <person name="Shu S."/>
            <person name="Feldman M."/>
            <person name="Wu J."/>
            <person name="Yu Y."/>
            <person name="Chen C."/>
            <person name="Johnson J."/>
            <person name="Rokhsar D."/>
            <person name="Baxter I."/>
            <person name="Schmutz J."/>
            <person name="Brutnell T."/>
            <person name="Kellogg E."/>
        </authorList>
    </citation>
    <scope>NUCLEOTIDE SEQUENCE [LARGE SCALE GENOMIC DNA]</scope>
</reference>
<evidence type="ECO:0000313" key="2">
    <source>
        <dbReference type="EMBL" id="TKV99683.1"/>
    </source>
</evidence>
<dbReference type="GO" id="GO:0003838">
    <property type="term" value="F:sterol 24-C-methyltransferase activity"/>
    <property type="evidence" value="ECO:0007669"/>
    <property type="project" value="TreeGrafter"/>
</dbReference>
<dbReference type="SUPFAM" id="SSF53335">
    <property type="entry name" value="S-adenosyl-L-methionine-dependent methyltransferases"/>
    <property type="match status" value="1"/>
</dbReference>
<dbReference type="PANTHER" id="PTHR44068">
    <property type="entry name" value="ZGC:194242"/>
    <property type="match status" value="1"/>
</dbReference>
<sequence>MEYLAHYLIEFLIVIRYVKYHDRHGGEKELRKSNYTDLVNKYYDLATGFYEYGWGDSFHFAGSRQGETLRECIKRHQHFIALQLGFRKGMKVLDVGYGITRPQKICAGG</sequence>
<proteinExistence type="predicted"/>
<evidence type="ECO:0000313" key="3">
    <source>
        <dbReference type="Proteomes" id="UP000298652"/>
    </source>
</evidence>
<dbReference type="GO" id="GO:0005783">
    <property type="term" value="C:endoplasmic reticulum"/>
    <property type="evidence" value="ECO:0007669"/>
    <property type="project" value="TreeGrafter"/>
</dbReference>
<dbReference type="GO" id="GO:0016126">
    <property type="term" value="P:sterol biosynthetic process"/>
    <property type="evidence" value="ECO:0007669"/>
    <property type="project" value="TreeGrafter"/>
</dbReference>
<dbReference type="Gene3D" id="3.40.50.150">
    <property type="entry name" value="Vaccinia Virus protein VP39"/>
    <property type="match status" value="1"/>
</dbReference>
<keyword evidence="3" id="KW-1185">Reference proteome</keyword>
<gene>
    <name evidence="2" type="ORF">SEVIR_8G059500v2</name>
</gene>
<dbReference type="InterPro" id="IPR050447">
    <property type="entry name" value="Erg6_SMT_methyltransf"/>
</dbReference>
<evidence type="ECO:0000256" key="1">
    <source>
        <dbReference type="ARBA" id="ARBA00022603"/>
    </source>
</evidence>
<dbReference type="EMBL" id="CM016559">
    <property type="protein sequence ID" value="TKV99683.1"/>
    <property type="molecule type" value="Genomic_DNA"/>
</dbReference>
<dbReference type="AlphaFoldDB" id="A0A4U6TF80"/>
<dbReference type="InterPro" id="IPR029063">
    <property type="entry name" value="SAM-dependent_MTases_sf"/>
</dbReference>
<name>A0A4U6TF80_SETVI</name>
<dbReference type="Gramene" id="TKV99683">
    <property type="protein sequence ID" value="TKV99683"/>
    <property type="gene ID" value="SEVIR_8G059500v2"/>
</dbReference>
<keyword evidence="1" id="KW-0489">Methyltransferase</keyword>
<dbReference type="PANTHER" id="PTHR44068:SF2">
    <property type="entry name" value="METHYLTRANSFERASE"/>
    <property type="match status" value="1"/>
</dbReference>
<accession>A0A4U6TF80</accession>